<dbReference type="AlphaFoldDB" id="H1D3A8"/>
<dbReference type="PANTHER" id="PTHR35177:SF2">
    <property type="entry name" value="HYDROGENASE MATURATION FACTOR HYBG"/>
    <property type="match status" value="1"/>
</dbReference>
<dbReference type="Gene3D" id="2.30.30.140">
    <property type="match status" value="1"/>
</dbReference>
<comment type="similarity">
    <text evidence="1">Belongs to the HupF/HypC family.</text>
</comment>
<dbReference type="GO" id="GO:1902670">
    <property type="term" value="F:carbon dioxide binding"/>
    <property type="evidence" value="ECO:0007669"/>
    <property type="project" value="TreeGrafter"/>
</dbReference>
<evidence type="ECO:0000313" key="3">
    <source>
        <dbReference type="Proteomes" id="UP000003277"/>
    </source>
</evidence>
<comment type="caution">
    <text evidence="2">The sequence shown here is derived from an EMBL/GenBank/DDBJ whole genome shotgun (WGS) entry which is preliminary data.</text>
</comment>
<dbReference type="SUPFAM" id="SSF159127">
    <property type="entry name" value="HupF/HypC-like"/>
    <property type="match status" value="1"/>
</dbReference>
<dbReference type="Pfam" id="PF01455">
    <property type="entry name" value="HupF_HypC"/>
    <property type="match status" value="1"/>
</dbReference>
<proteinExistence type="inferred from homology"/>
<sequence length="73" mass="8085">MCVAYPGRVVSIIGTHGMVDFSGTEVPVNLSMVPAKIGDYVLVHAGMAIQIVEKKEAHDWIDLFKEIEELEKE</sequence>
<evidence type="ECO:0000256" key="1">
    <source>
        <dbReference type="ARBA" id="ARBA00006018"/>
    </source>
</evidence>
<dbReference type="GO" id="GO:0051604">
    <property type="term" value="P:protein maturation"/>
    <property type="evidence" value="ECO:0007669"/>
    <property type="project" value="TreeGrafter"/>
</dbReference>
<dbReference type="STRING" id="742743.HMPREF9453_02096"/>
<accession>H1D3A8</accession>
<gene>
    <name evidence="2" type="ORF">HMPREF9453_02096</name>
</gene>
<evidence type="ECO:0000313" key="2">
    <source>
        <dbReference type="EMBL" id="EHO61977.1"/>
    </source>
</evidence>
<dbReference type="InterPro" id="IPR001109">
    <property type="entry name" value="Hydrogenase_HupF/HypC"/>
</dbReference>
<dbReference type="PANTHER" id="PTHR35177">
    <property type="entry name" value="HYDROGENASE MATURATION FACTOR HYBG"/>
    <property type="match status" value="1"/>
</dbReference>
<keyword evidence="3" id="KW-1185">Reference proteome</keyword>
<dbReference type="PRINTS" id="PR00445">
    <property type="entry name" value="HUPFHYPC"/>
</dbReference>
<reference evidence="2 3" key="1">
    <citation type="submission" date="2011-11" db="EMBL/GenBank/DDBJ databases">
        <title>The Genome Sequence of Dialister succinatiphilus YIT 11850.</title>
        <authorList>
            <consortium name="The Broad Institute Genome Sequencing Platform"/>
            <person name="Earl A."/>
            <person name="Ward D."/>
            <person name="Feldgarden M."/>
            <person name="Gevers D."/>
            <person name="Morotomi M."/>
            <person name="Young S.K."/>
            <person name="Zeng Q."/>
            <person name="Gargeya S."/>
            <person name="Fitzgerald M."/>
            <person name="Haas B."/>
            <person name="Abouelleil A."/>
            <person name="Alvarado L."/>
            <person name="Arachchi H.M."/>
            <person name="Berlin A."/>
            <person name="Brown A."/>
            <person name="Chapman S.B."/>
            <person name="Dunbar C."/>
            <person name="Gearin G."/>
            <person name="Goldberg J."/>
            <person name="Griggs A."/>
            <person name="Gujja S."/>
            <person name="Heiman D."/>
            <person name="Howarth C."/>
            <person name="Lui A."/>
            <person name="MacDonald P.J.P."/>
            <person name="Montmayeur A."/>
            <person name="Murphy C."/>
            <person name="Neiman D."/>
            <person name="Pearson M."/>
            <person name="Priest M."/>
            <person name="Roberts A."/>
            <person name="Saif S."/>
            <person name="Shea T."/>
            <person name="Sisk P."/>
            <person name="Stolte C."/>
            <person name="Sykes S."/>
            <person name="Wortman J."/>
            <person name="Nusbaum C."/>
            <person name="Birren B."/>
        </authorList>
    </citation>
    <scope>NUCLEOTIDE SEQUENCE [LARGE SCALE GENOMIC DNA]</scope>
    <source>
        <strain evidence="2 3">YIT 11850</strain>
    </source>
</reference>
<dbReference type="eggNOG" id="COG0298">
    <property type="taxonomic scope" value="Bacteria"/>
</dbReference>
<dbReference type="HOGENOM" id="CLU_159381_2_2_9"/>
<dbReference type="OrthoDB" id="9806017at2"/>
<dbReference type="PATRIC" id="fig|742743.3.peg.2115"/>
<protein>
    <submittedName>
        <fullName evidence="2">Hydrogenase assembly chaperone HypC/HupF</fullName>
    </submittedName>
</protein>
<dbReference type="GO" id="GO:0005506">
    <property type="term" value="F:iron ion binding"/>
    <property type="evidence" value="ECO:0007669"/>
    <property type="project" value="TreeGrafter"/>
</dbReference>
<dbReference type="EMBL" id="ADLT01000081">
    <property type="protein sequence ID" value="EHO61977.1"/>
    <property type="molecule type" value="Genomic_DNA"/>
</dbReference>
<dbReference type="Proteomes" id="UP000003277">
    <property type="component" value="Unassembled WGS sequence"/>
</dbReference>
<name>H1D3A8_9FIRM</name>
<dbReference type="NCBIfam" id="TIGR00074">
    <property type="entry name" value="hypC_hupF"/>
    <property type="match status" value="1"/>
</dbReference>
<organism evidence="2 3">
    <name type="scientific">Dialister succinatiphilus YIT 11850</name>
    <dbReference type="NCBI Taxonomy" id="742743"/>
    <lineage>
        <taxon>Bacteria</taxon>
        <taxon>Bacillati</taxon>
        <taxon>Bacillota</taxon>
        <taxon>Negativicutes</taxon>
        <taxon>Veillonellales</taxon>
        <taxon>Veillonellaceae</taxon>
        <taxon>Dialister</taxon>
    </lineage>
</organism>
<dbReference type="RefSeq" id="WP_008860587.1">
    <property type="nucleotide sequence ID" value="NZ_JH591190.1"/>
</dbReference>